<evidence type="ECO:0000256" key="1">
    <source>
        <dbReference type="SAM" id="MobiDB-lite"/>
    </source>
</evidence>
<keyword evidence="3" id="KW-1185">Reference proteome</keyword>
<protein>
    <submittedName>
        <fullName evidence="2">Uncharacterized protein</fullName>
    </submittedName>
</protein>
<feature type="compositionally biased region" description="Basic and acidic residues" evidence="1">
    <location>
        <begin position="97"/>
        <end position="107"/>
    </location>
</feature>
<accession>A0ABN8XJI2</accession>
<feature type="compositionally biased region" description="Basic and acidic residues" evidence="1">
    <location>
        <begin position="12"/>
        <end position="30"/>
    </location>
</feature>
<feature type="compositionally biased region" description="Low complexity" evidence="1">
    <location>
        <begin position="86"/>
        <end position="96"/>
    </location>
</feature>
<evidence type="ECO:0000313" key="2">
    <source>
        <dbReference type="EMBL" id="CAI9149565.1"/>
    </source>
</evidence>
<name>A0ABN8XJI2_RANTA</name>
<feature type="non-terminal residue" evidence="2">
    <location>
        <position position="166"/>
    </location>
</feature>
<feature type="region of interest" description="Disordered" evidence="1">
    <location>
        <begin position="79"/>
        <end position="107"/>
    </location>
</feature>
<dbReference type="EMBL" id="CATKSN020000412">
    <property type="protein sequence ID" value="CAI9149565.1"/>
    <property type="molecule type" value="Genomic_DNA"/>
</dbReference>
<gene>
    <name evidence="2" type="ORF">MRATA1EN1_LOCUS31183</name>
</gene>
<dbReference type="Proteomes" id="UP001176941">
    <property type="component" value="Unassembled WGS sequence"/>
</dbReference>
<sequence length="166" mass="17423">MSTTTTSTLNDDSAHGGQAKDHPAVERGAGDHSNAGKSECSAPRGARSAKGADCTDGGTDRHFGAACQGAGRAAPVGVACSPEFAGSSSRGGSNIRSDGRNGDDDNQKVETIAEARYVPVIPRVGTVEIASIWRLIEDSEQMLVDIHQRQERETPPQQLEEQLPVL</sequence>
<comment type="caution">
    <text evidence="2">The sequence shown here is derived from an EMBL/GenBank/DDBJ whole genome shotgun (WGS) entry which is preliminary data.</text>
</comment>
<feature type="region of interest" description="Disordered" evidence="1">
    <location>
        <begin position="1"/>
        <end position="65"/>
    </location>
</feature>
<proteinExistence type="predicted"/>
<reference evidence="2" key="1">
    <citation type="submission" date="2023-04" db="EMBL/GenBank/DDBJ databases">
        <authorList>
            <consortium name="ELIXIR-Norway"/>
        </authorList>
    </citation>
    <scope>NUCLEOTIDE SEQUENCE [LARGE SCALE GENOMIC DNA]</scope>
</reference>
<evidence type="ECO:0000313" key="3">
    <source>
        <dbReference type="Proteomes" id="UP001176941"/>
    </source>
</evidence>
<organism evidence="2 3">
    <name type="scientific">Rangifer tarandus platyrhynchus</name>
    <name type="common">Svalbard reindeer</name>
    <dbReference type="NCBI Taxonomy" id="3082113"/>
    <lineage>
        <taxon>Eukaryota</taxon>
        <taxon>Metazoa</taxon>
        <taxon>Chordata</taxon>
        <taxon>Craniata</taxon>
        <taxon>Vertebrata</taxon>
        <taxon>Euteleostomi</taxon>
        <taxon>Mammalia</taxon>
        <taxon>Eutheria</taxon>
        <taxon>Laurasiatheria</taxon>
        <taxon>Artiodactyla</taxon>
        <taxon>Ruminantia</taxon>
        <taxon>Pecora</taxon>
        <taxon>Cervidae</taxon>
        <taxon>Odocoileinae</taxon>
        <taxon>Rangifer</taxon>
    </lineage>
</organism>